<gene>
    <name evidence="3" type="ORF">SAMN02745751_03683</name>
</gene>
<dbReference type="InterPro" id="IPR001119">
    <property type="entry name" value="SLH_dom"/>
</dbReference>
<proteinExistence type="predicted"/>
<keyword evidence="4" id="KW-1185">Reference proteome</keyword>
<dbReference type="Pfam" id="PF00395">
    <property type="entry name" value="SLH"/>
    <property type="match status" value="2"/>
</dbReference>
<dbReference type="Proteomes" id="UP000184052">
    <property type="component" value="Unassembled WGS sequence"/>
</dbReference>
<evidence type="ECO:0000313" key="4">
    <source>
        <dbReference type="Proteomes" id="UP000184052"/>
    </source>
</evidence>
<dbReference type="SUPFAM" id="SSF50939">
    <property type="entry name" value="Sialidases"/>
    <property type="match status" value="1"/>
</dbReference>
<feature type="domain" description="SLH" evidence="2">
    <location>
        <begin position="142"/>
        <end position="205"/>
    </location>
</feature>
<feature type="domain" description="SLH" evidence="2">
    <location>
        <begin position="76"/>
        <end position="139"/>
    </location>
</feature>
<dbReference type="AlphaFoldDB" id="A0A1M6N4K3"/>
<accession>A0A1M6N4K3</accession>
<keyword evidence="1" id="KW-0732">Signal</keyword>
<name>A0A1M6N4K3_9FIRM</name>
<dbReference type="RefSeq" id="WP_073051153.1">
    <property type="nucleotide sequence ID" value="NZ_FQZL01000059.1"/>
</dbReference>
<dbReference type="InterPro" id="IPR036278">
    <property type="entry name" value="Sialidase_sf"/>
</dbReference>
<dbReference type="PROSITE" id="PS51272">
    <property type="entry name" value="SLH"/>
    <property type="match status" value="2"/>
</dbReference>
<feature type="chain" id="PRO_5012567845" evidence="1">
    <location>
        <begin position="25"/>
        <end position="576"/>
    </location>
</feature>
<dbReference type="SUPFAM" id="SSF89372">
    <property type="entry name" value="Fucose-specific lectin"/>
    <property type="match status" value="1"/>
</dbReference>
<reference evidence="3 4" key="1">
    <citation type="submission" date="2016-11" db="EMBL/GenBank/DDBJ databases">
        <authorList>
            <person name="Jaros S."/>
            <person name="Januszkiewicz K."/>
            <person name="Wedrychowicz H."/>
        </authorList>
    </citation>
    <scope>NUCLEOTIDE SEQUENCE [LARGE SCALE GENOMIC DNA]</scope>
    <source>
        <strain evidence="3 4">DSM 17477</strain>
    </source>
</reference>
<sequence>MEHMKKLFLFSMVLVLVFSNIVYAESDPSTWAVDEVNKLKAENILDEAFFTNYQQNITRKEFAYLSVRLFEVMSGEVAEIGEDPFTDTDDEWVLKGYNIGILKGYGGGVYGPDDLITREQLAALLIRMLDGAEVEYDKNIAGLSFNDDNEISEWAKDCVYLANKNGIVGGIGDNLMAPKNNATKEQSMLMAMRIINMNINNVIVSEVAENEDEKAELTWSSVVNLSNSEGESFSPVITADILGNIHLIWVEESNDYLDLYYRQFNNGKWSDNINVTNSDRFSIFPDIACDELGNIHVVWEQYYPGTSYILYSYYNGLDWAKPYMVSRPYILESRIPRISLDSAGDPHVIWFDKNTVGSIEMLDIHYSGRDGDKWTVTECLELMENVFTDDPNRVLFPDIEIDESDNIHVVWPDMSFSNFTIDIFHNQLGGVSVSISDNNGRSQFPKLAKDESGVLHVAWEDDSSGQYEVLYSWLDGRQWTEAVNVSKTSGDSMLPSIAVDDERNVHIVWVDDSTGNYEILYSCWDGIEWTEPENLSESVENSTDPSITTDISGNIHVMWAESIFDSHEIYYRVKSK</sequence>
<evidence type="ECO:0000256" key="1">
    <source>
        <dbReference type="SAM" id="SignalP"/>
    </source>
</evidence>
<organism evidence="3 4">
    <name type="scientific">Dethiosulfatibacter aminovorans DSM 17477</name>
    <dbReference type="NCBI Taxonomy" id="1121476"/>
    <lineage>
        <taxon>Bacteria</taxon>
        <taxon>Bacillati</taxon>
        <taxon>Bacillota</taxon>
        <taxon>Tissierellia</taxon>
        <taxon>Dethiosulfatibacter</taxon>
    </lineage>
</organism>
<dbReference type="EMBL" id="FQZL01000059">
    <property type="protein sequence ID" value="SHJ90608.1"/>
    <property type="molecule type" value="Genomic_DNA"/>
</dbReference>
<evidence type="ECO:0000259" key="2">
    <source>
        <dbReference type="PROSITE" id="PS51272"/>
    </source>
</evidence>
<protein>
    <submittedName>
        <fullName evidence="3">S-layer homology domain-containing protein</fullName>
    </submittedName>
</protein>
<evidence type="ECO:0000313" key="3">
    <source>
        <dbReference type="EMBL" id="SHJ90608.1"/>
    </source>
</evidence>
<feature type="signal peptide" evidence="1">
    <location>
        <begin position="1"/>
        <end position="24"/>
    </location>
</feature>
<dbReference type="STRING" id="1121476.SAMN02745751_03683"/>
<dbReference type="OrthoDB" id="174569at2"/>